<accession>A0A2T6GAE2</accession>
<dbReference type="Pfam" id="PF12848">
    <property type="entry name" value="ABC_tran_Xtn"/>
    <property type="match status" value="1"/>
</dbReference>
<sequence length="519" mass="59063">MSLLTVEELSHSFGGRVLFKNVSFRLLPGEHVGLVGANGVGKSTLMNILTGNLLKDSGKVEWTPKVNYGYLDQHTKLTPGKTVREVLKDAFLPLFELEQELNGITEQMADADSDKLELLLEQMGEIQDRLENSGFYLLDVKVEEMANGLGLDAIGLERDVAQLSGGQRTKVLLAKLLLEQPTVLLLDEPTNYLDVEHIDWLTDYLQNYPYAFMLISHDTEFMNKVVNVIYHLEFAKLTRYTANYEKFLQMADINKQQHIDAYEKQQEFIKKQEDFIQRNKARYSTSGRAKSRQKQLDRIDRIDRPEEAVKPTFVFKESRASGRIVFEGKDLEIGYSHALLPKMNVTIERGDKIAVVGCNGVGKSTLLKTILGKIQPFGGSTFLGDFLYPSYFEQEVKAPNLTPIDDVWNEFSHMNQHEVRAALARCGLKNEHITRPLSSLSGGEQAKVRLCKLLMHESNWIAFDEPTNHLDVAAKDELKRALKEYKGTIVLVCHEPDFYEDWVTKVWDVEEWSAAKADR</sequence>
<dbReference type="GO" id="GO:0005524">
    <property type="term" value="F:ATP binding"/>
    <property type="evidence" value="ECO:0007669"/>
    <property type="project" value="UniProtKB-KW"/>
</dbReference>
<dbReference type="InterPro" id="IPR003439">
    <property type="entry name" value="ABC_transporter-like_ATP-bd"/>
</dbReference>
<dbReference type="InterPro" id="IPR017871">
    <property type="entry name" value="ABC_transporter-like_CS"/>
</dbReference>
<dbReference type="PROSITE" id="PS00211">
    <property type="entry name" value="ABC_TRANSPORTER_1"/>
    <property type="match status" value="2"/>
</dbReference>
<evidence type="ECO:0000313" key="5">
    <source>
        <dbReference type="Proteomes" id="UP000244184"/>
    </source>
</evidence>
<dbReference type="EMBL" id="PYHP01000003">
    <property type="protein sequence ID" value="PUA41126.1"/>
    <property type="molecule type" value="Genomic_DNA"/>
</dbReference>
<dbReference type="Gene3D" id="3.40.50.300">
    <property type="entry name" value="P-loop containing nucleotide triphosphate hydrolases"/>
    <property type="match status" value="2"/>
</dbReference>
<dbReference type="CDD" id="cd03221">
    <property type="entry name" value="ABCF_EF-3"/>
    <property type="match status" value="2"/>
</dbReference>
<keyword evidence="1" id="KW-0547">Nucleotide-binding</keyword>
<dbReference type="InterPro" id="IPR027417">
    <property type="entry name" value="P-loop_NTPase"/>
</dbReference>
<evidence type="ECO:0000259" key="3">
    <source>
        <dbReference type="PROSITE" id="PS50893"/>
    </source>
</evidence>
<evidence type="ECO:0000256" key="2">
    <source>
        <dbReference type="ARBA" id="ARBA00022840"/>
    </source>
</evidence>
<reference evidence="4 5" key="1">
    <citation type="submission" date="2018-03" db="EMBL/GenBank/DDBJ databases">
        <title>Genome sequence of Paenibacillus elgii strain AC13 an antimicrobial compound producing bacteria.</title>
        <authorList>
            <person name="Kurokawa A.S."/>
            <person name="Araujo J.F."/>
            <person name="Costa R.A."/>
            <person name="Ortega D.B."/>
            <person name="Pires A.S."/>
            <person name="Pappas G.J.Jr."/>
            <person name="Franco O.L."/>
            <person name="Barreto C."/>
            <person name="Magalhaes B.S."/>
            <person name="Kruger R.H."/>
        </authorList>
    </citation>
    <scope>NUCLEOTIDE SEQUENCE [LARGE SCALE GENOMIC DNA]</scope>
    <source>
        <strain evidence="4 5">AC13</strain>
    </source>
</reference>
<dbReference type="AlphaFoldDB" id="A0A2T6GAE2"/>
<comment type="caution">
    <text evidence="4">The sequence shown here is derived from an EMBL/GenBank/DDBJ whole genome shotgun (WGS) entry which is preliminary data.</text>
</comment>
<dbReference type="InterPro" id="IPR032781">
    <property type="entry name" value="ABC_tran_Xtn"/>
</dbReference>
<dbReference type="SUPFAM" id="SSF52540">
    <property type="entry name" value="P-loop containing nucleoside triphosphate hydrolases"/>
    <property type="match status" value="2"/>
</dbReference>
<organism evidence="4 5">
    <name type="scientific">Paenibacillus elgii</name>
    <dbReference type="NCBI Taxonomy" id="189691"/>
    <lineage>
        <taxon>Bacteria</taxon>
        <taxon>Bacillati</taxon>
        <taxon>Bacillota</taxon>
        <taxon>Bacilli</taxon>
        <taxon>Bacillales</taxon>
        <taxon>Paenibacillaceae</taxon>
        <taxon>Paenibacillus</taxon>
    </lineage>
</organism>
<keyword evidence="2 4" id="KW-0067">ATP-binding</keyword>
<feature type="domain" description="ABC transporter" evidence="3">
    <location>
        <begin position="309"/>
        <end position="517"/>
    </location>
</feature>
<evidence type="ECO:0000256" key="1">
    <source>
        <dbReference type="ARBA" id="ARBA00022741"/>
    </source>
</evidence>
<dbReference type="Pfam" id="PF00005">
    <property type="entry name" value="ABC_tran"/>
    <property type="match status" value="2"/>
</dbReference>
<dbReference type="PROSITE" id="PS50893">
    <property type="entry name" value="ABC_TRANSPORTER_2"/>
    <property type="match status" value="2"/>
</dbReference>
<evidence type="ECO:0000313" key="4">
    <source>
        <dbReference type="EMBL" id="PUA41126.1"/>
    </source>
</evidence>
<dbReference type="InterPro" id="IPR051309">
    <property type="entry name" value="ABCF_ATPase"/>
</dbReference>
<dbReference type="FunFam" id="3.40.50.300:FF:000905">
    <property type="entry name" value="Heme ABC transporter ATP-binding protein"/>
    <property type="match status" value="1"/>
</dbReference>
<dbReference type="FunFam" id="3.40.50.300:FF:000011">
    <property type="entry name" value="Putative ABC transporter ATP-binding component"/>
    <property type="match status" value="1"/>
</dbReference>
<dbReference type="InterPro" id="IPR003593">
    <property type="entry name" value="AAA+_ATPase"/>
</dbReference>
<dbReference type="GO" id="GO:0016887">
    <property type="term" value="F:ATP hydrolysis activity"/>
    <property type="evidence" value="ECO:0007669"/>
    <property type="project" value="InterPro"/>
</dbReference>
<feature type="domain" description="ABC transporter" evidence="3">
    <location>
        <begin position="4"/>
        <end position="259"/>
    </location>
</feature>
<dbReference type="SMART" id="SM00382">
    <property type="entry name" value="AAA"/>
    <property type="match status" value="2"/>
</dbReference>
<proteinExistence type="predicted"/>
<name>A0A2T6GAE2_9BACL</name>
<gene>
    <name evidence="4" type="ORF">C8Z91_00710</name>
</gene>
<dbReference type="PANTHER" id="PTHR42855">
    <property type="entry name" value="ABC TRANSPORTER ATP-BINDING SUBUNIT"/>
    <property type="match status" value="1"/>
</dbReference>
<dbReference type="RefSeq" id="WP_108529824.1">
    <property type="nucleotide sequence ID" value="NZ_PYHP01000003.1"/>
</dbReference>
<protein>
    <submittedName>
        <fullName evidence="4">Heme ABC transporter ATP-binding protein</fullName>
    </submittedName>
</protein>
<dbReference type="PANTHER" id="PTHR42855:SF2">
    <property type="entry name" value="DRUG RESISTANCE ABC TRANSPORTER,ATP-BINDING PROTEIN"/>
    <property type="match status" value="1"/>
</dbReference>
<dbReference type="Proteomes" id="UP000244184">
    <property type="component" value="Unassembled WGS sequence"/>
</dbReference>